<dbReference type="Pfam" id="PF00169">
    <property type="entry name" value="PH"/>
    <property type="match status" value="1"/>
</dbReference>
<dbReference type="EMBL" id="JBBJCI010000078">
    <property type="protein sequence ID" value="KAK7249472.1"/>
    <property type="molecule type" value="Genomic_DNA"/>
</dbReference>
<proteinExistence type="predicted"/>
<dbReference type="InterPro" id="IPR008152">
    <property type="entry name" value="Clathrin_a/b/g-adaptin_app_Ig"/>
</dbReference>
<dbReference type="PROSITE" id="PS50003">
    <property type="entry name" value="PH_DOMAIN"/>
    <property type="match status" value="1"/>
</dbReference>
<evidence type="ECO:0000313" key="6">
    <source>
        <dbReference type="Proteomes" id="UP001363151"/>
    </source>
</evidence>
<keyword evidence="2" id="KW-0653">Protein transport</keyword>
<comment type="caution">
    <text evidence="5">The sequence shown here is derived from an EMBL/GenBank/DDBJ whole genome shotgun (WGS) entry which is preliminary data.</text>
</comment>
<feature type="compositionally biased region" description="Pro residues" evidence="3">
    <location>
        <begin position="745"/>
        <end position="759"/>
    </location>
</feature>
<keyword evidence="1" id="KW-0813">Transport</keyword>
<feature type="domain" description="PH" evidence="4">
    <location>
        <begin position="429"/>
        <end position="537"/>
    </location>
</feature>
<keyword evidence="6" id="KW-1185">Reference proteome</keyword>
<dbReference type="SUPFAM" id="SSF49348">
    <property type="entry name" value="Clathrin adaptor appendage domain"/>
    <property type="match status" value="1"/>
</dbReference>
<dbReference type="InterPro" id="IPR012295">
    <property type="entry name" value="TBP_dom_sf"/>
</dbReference>
<dbReference type="Gene3D" id="2.60.40.1230">
    <property type="match status" value="1"/>
</dbReference>
<evidence type="ECO:0000313" key="5">
    <source>
        <dbReference type="EMBL" id="KAK7249472.1"/>
    </source>
</evidence>
<evidence type="ECO:0000256" key="2">
    <source>
        <dbReference type="ARBA" id="ARBA00022927"/>
    </source>
</evidence>
<organism evidence="5 6">
    <name type="scientific">Aureococcus anophagefferens</name>
    <name type="common">Harmful bloom alga</name>
    <dbReference type="NCBI Taxonomy" id="44056"/>
    <lineage>
        <taxon>Eukaryota</taxon>
        <taxon>Sar</taxon>
        <taxon>Stramenopiles</taxon>
        <taxon>Ochrophyta</taxon>
        <taxon>Pelagophyceae</taxon>
        <taxon>Pelagomonadales</taxon>
        <taxon>Pelagomonadaceae</taxon>
        <taxon>Aureococcus</taxon>
    </lineage>
</organism>
<dbReference type="SUPFAM" id="SSF55711">
    <property type="entry name" value="Subdomain of clathrin and coatomer appendage domain"/>
    <property type="match status" value="1"/>
</dbReference>
<reference evidence="5 6" key="1">
    <citation type="submission" date="2024-03" db="EMBL/GenBank/DDBJ databases">
        <title>Aureococcus anophagefferens CCMP1851 and Kratosvirus quantuckense: Draft genome of a second virus-susceptible host strain in the model system.</title>
        <authorList>
            <person name="Chase E."/>
            <person name="Truchon A.R."/>
            <person name="Schepens W."/>
            <person name="Wilhelm S.W."/>
        </authorList>
    </citation>
    <scope>NUCLEOTIDE SEQUENCE [LARGE SCALE GENOMIC DNA]</scope>
    <source>
        <strain evidence="5 6">CCMP1851</strain>
    </source>
</reference>
<dbReference type="Gene3D" id="2.30.29.30">
    <property type="entry name" value="Pleckstrin-homology domain (PH domain)/Phosphotyrosine-binding domain (PTB)"/>
    <property type="match status" value="1"/>
</dbReference>
<sequence length="1058" mass="113267">MGVNQSSAQKDDKLAAANIGHFDHSYEALLITASPGMVPEPLAGAPPRPPAIAKKLGDKGRFVELVMKFDTVQLCEVTNVASGEKRTLCLIPYGSLKSLEWDHSCSSVKMVTGGREAGLETFAVVKVHNSLELENEAKLRLRGLSRASNAAPVSITFGYCGVYAGPTKPKPFQRKRANLSTREQGKLPPLALMRDLALARHLGSGAPTRANGSKRLVHALEHIHKGGNTFAVMHAYERGVATAAGANGMNAVESKLALTAGDFGQPGIAYVEGQKMVLEHAWADVLDYEVHDKVHQGEHSSGIEITFADKAGGAAHKWFFVVLDVLQLGDAVEHFWNRREVAAGRPPRPQSTHGRAVARVTTLHGEIDAPKRPRGDLDVVDERGTLVRSSGTAHGGVAKRKSTLLGSIKGKKANGWALNDQTNKYWDSVVVHQGWLLKKGGLAKSWIKRYAVLYETAMGHFLCYYADFAKAPLFHPEERERRIIDLCKTTFVRPVSSRAEAPPNSFDICTIEREWTLSADSKQSMQTWLQVITRCIDEDVAIVPDDELVFHVKPRVDPSMQLVKNEYSTALKVSASGVSVCAVASNEELVERFFWCYTDFFKWSILHHGGKTGLQVSVFTSADFNVKDRHEFLFRTRDAVKLATAIEFYIEKFMSAMHLYLEGAPPDAAPAAGSGGMAMATAEMASDNLLGDDALLLGGDDDDDSQKAAAPPPPPQTGQDVQSILDLFTTPTVAGPAHAADDPFNPAPPAAPPPAPPGADLPDPMRDPFAAFDGGENLADDVSALSVDTGHAAPVTMDHADDMVHASALFEALAVGAEAGAGAAKGLLFENDHVRVAVEQDYRGSEGRVTVRVANKASAVLAGLATELDVGATGLRHEFGPLSGTTLAPNEAAAQLLMLECMRPYDAAPTLVVKFGVANVPYELRLALPALFTKFLEAVPLSPNVFVQRWATLGAPGLEHMVTFAARRGAATKDAALPRLRDLAQIAVVEGVDDGGGTILSGATALRTGTLNAGGEKISVGCLVRLEMNEAAAAFRLTVRTAVPHVSTALSDAIQNLL</sequence>
<dbReference type="InterPro" id="IPR011993">
    <property type="entry name" value="PH-like_dom_sf"/>
</dbReference>
<accession>A0ABR1G912</accession>
<dbReference type="SUPFAM" id="SSF50729">
    <property type="entry name" value="PH domain-like"/>
    <property type="match status" value="1"/>
</dbReference>
<dbReference type="SMART" id="SM00233">
    <property type="entry name" value="PH"/>
    <property type="match status" value="1"/>
</dbReference>
<dbReference type="SMART" id="SM00809">
    <property type="entry name" value="Alpha_adaptinC2"/>
    <property type="match status" value="1"/>
</dbReference>
<dbReference type="Proteomes" id="UP001363151">
    <property type="component" value="Unassembled WGS sequence"/>
</dbReference>
<dbReference type="InterPro" id="IPR013041">
    <property type="entry name" value="Clathrin_app_Ig-like_sf"/>
</dbReference>
<dbReference type="Gene3D" id="3.30.310.10">
    <property type="entry name" value="TATA-Binding Protein"/>
    <property type="match status" value="1"/>
</dbReference>
<name>A0ABR1G912_AURAN</name>
<dbReference type="Pfam" id="PF02883">
    <property type="entry name" value="Alpha_adaptinC2"/>
    <property type="match status" value="1"/>
</dbReference>
<evidence type="ECO:0000256" key="1">
    <source>
        <dbReference type="ARBA" id="ARBA00022448"/>
    </source>
</evidence>
<gene>
    <name evidence="5" type="ORF">SO694_00049155</name>
</gene>
<evidence type="ECO:0000259" key="4">
    <source>
        <dbReference type="PROSITE" id="PS50003"/>
    </source>
</evidence>
<dbReference type="Pfam" id="PF02296">
    <property type="entry name" value="Alpha_adaptin_C"/>
    <property type="match status" value="1"/>
</dbReference>
<feature type="region of interest" description="Disordered" evidence="3">
    <location>
        <begin position="735"/>
        <end position="771"/>
    </location>
</feature>
<dbReference type="CDD" id="cd00821">
    <property type="entry name" value="PH"/>
    <property type="match status" value="1"/>
</dbReference>
<evidence type="ECO:0000256" key="3">
    <source>
        <dbReference type="SAM" id="MobiDB-lite"/>
    </source>
</evidence>
<dbReference type="InterPro" id="IPR009028">
    <property type="entry name" value="Coatomer/calthrin_app_sub_C"/>
</dbReference>
<dbReference type="InterPro" id="IPR003164">
    <property type="entry name" value="Clathrin_a-adaptin_app_sub_C"/>
</dbReference>
<feature type="region of interest" description="Disordered" evidence="3">
    <location>
        <begin position="692"/>
        <end position="720"/>
    </location>
</feature>
<protein>
    <recommendedName>
        <fullName evidence="4">PH domain-containing protein</fullName>
    </recommendedName>
</protein>
<dbReference type="InterPro" id="IPR001849">
    <property type="entry name" value="PH_domain"/>
</dbReference>